<dbReference type="PROSITE" id="PS00028">
    <property type="entry name" value="ZINC_FINGER_C2H2_1"/>
    <property type="match status" value="2"/>
</dbReference>
<keyword evidence="4" id="KW-1185">Reference proteome</keyword>
<gene>
    <name evidence="3" type="primary">Hypp8122</name>
    <name evidence="3" type="ORF">BLAG_LOCUS9739</name>
</gene>
<dbReference type="EMBL" id="OV696701">
    <property type="protein sequence ID" value="CAH1248394.1"/>
    <property type="molecule type" value="Genomic_DNA"/>
</dbReference>
<dbReference type="OrthoDB" id="10351183at2759"/>
<evidence type="ECO:0000259" key="2">
    <source>
        <dbReference type="PROSITE" id="PS50157"/>
    </source>
</evidence>
<dbReference type="Proteomes" id="UP000838412">
    <property type="component" value="Chromosome 16"/>
</dbReference>
<proteinExistence type="predicted"/>
<sequence length="175" mass="19921">MEFNNCVEPYRCVSAMCPQKTAPTDPDTSDWHNSQYRVPSPEEICRQLEEAMEDFHFEMKLGGFSERWLGDLANLWFKNEDLDKADLGGSYPLPRKNSSLPYNCYRCDKVLRDYLSLAKHVLVYHEEDCPKVLEGSMCEVCGKVCRSAAGLASHRRQRHTDTGAELELEHGGGTI</sequence>
<keyword evidence="1" id="KW-0479">Metal-binding</keyword>
<evidence type="ECO:0000313" key="3">
    <source>
        <dbReference type="EMBL" id="CAH1248394.1"/>
    </source>
</evidence>
<dbReference type="InterPro" id="IPR013087">
    <property type="entry name" value="Znf_C2H2_type"/>
</dbReference>
<accession>A0A8K0ECY7</accession>
<keyword evidence="1" id="KW-0862">Zinc</keyword>
<dbReference type="PROSITE" id="PS50157">
    <property type="entry name" value="ZINC_FINGER_C2H2_2"/>
    <property type="match status" value="2"/>
</dbReference>
<name>A0A8K0ECY7_BRALA</name>
<dbReference type="AlphaFoldDB" id="A0A8K0ECY7"/>
<evidence type="ECO:0000256" key="1">
    <source>
        <dbReference type="PROSITE-ProRule" id="PRU00042"/>
    </source>
</evidence>
<dbReference type="Gene3D" id="3.30.160.60">
    <property type="entry name" value="Classic Zinc Finger"/>
    <property type="match status" value="1"/>
</dbReference>
<dbReference type="SUPFAM" id="SSF57667">
    <property type="entry name" value="beta-beta-alpha zinc fingers"/>
    <property type="match status" value="1"/>
</dbReference>
<dbReference type="GO" id="GO:0008270">
    <property type="term" value="F:zinc ion binding"/>
    <property type="evidence" value="ECO:0007669"/>
    <property type="project" value="UniProtKB-KW"/>
</dbReference>
<reference evidence="3" key="1">
    <citation type="submission" date="2022-01" db="EMBL/GenBank/DDBJ databases">
        <authorList>
            <person name="Braso-Vives M."/>
        </authorList>
    </citation>
    <scope>NUCLEOTIDE SEQUENCE</scope>
</reference>
<dbReference type="InterPro" id="IPR036236">
    <property type="entry name" value="Znf_C2H2_sf"/>
</dbReference>
<dbReference type="SMART" id="SM00355">
    <property type="entry name" value="ZnF_C2H2"/>
    <property type="match status" value="2"/>
</dbReference>
<keyword evidence="1" id="KW-0863">Zinc-finger</keyword>
<feature type="domain" description="C2H2-type" evidence="2">
    <location>
        <begin position="136"/>
        <end position="164"/>
    </location>
</feature>
<organism evidence="3 4">
    <name type="scientific">Branchiostoma lanceolatum</name>
    <name type="common">Common lancelet</name>
    <name type="synonym">Amphioxus lanceolatum</name>
    <dbReference type="NCBI Taxonomy" id="7740"/>
    <lineage>
        <taxon>Eukaryota</taxon>
        <taxon>Metazoa</taxon>
        <taxon>Chordata</taxon>
        <taxon>Cephalochordata</taxon>
        <taxon>Leptocardii</taxon>
        <taxon>Amphioxiformes</taxon>
        <taxon>Branchiostomatidae</taxon>
        <taxon>Branchiostoma</taxon>
    </lineage>
</organism>
<protein>
    <submittedName>
        <fullName evidence="3">Hypp8122 protein</fullName>
    </submittedName>
</protein>
<feature type="domain" description="C2H2-type" evidence="2">
    <location>
        <begin position="102"/>
        <end position="130"/>
    </location>
</feature>
<evidence type="ECO:0000313" key="4">
    <source>
        <dbReference type="Proteomes" id="UP000838412"/>
    </source>
</evidence>